<reference evidence="2" key="1">
    <citation type="journal article" date="2017" name="Mycologia">
        <title>Fusarium algeriense, sp. nov., a novel toxigenic crown rot pathogen of durum wheat from Algeria is nested in the Fusarium burgessii species complex.</title>
        <authorList>
            <person name="Laraba I."/>
            <person name="Keddad A."/>
            <person name="Boureghda H."/>
            <person name="Abdallah N."/>
            <person name="Vaughan M.M."/>
            <person name="Proctor R.H."/>
            <person name="Busman M."/>
            <person name="O'Donnell K."/>
        </authorList>
    </citation>
    <scope>NUCLEOTIDE SEQUENCE</scope>
    <source>
        <strain evidence="2">NRRL 25174</strain>
    </source>
</reference>
<evidence type="ECO:0000256" key="1">
    <source>
        <dbReference type="SAM" id="SignalP"/>
    </source>
</evidence>
<dbReference type="PANTHER" id="PTHR39603:SF1">
    <property type="entry name" value="CYANOVIRIN-N DOMAIN-CONTAINING PROTEIN"/>
    <property type="match status" value="1"/>
</dbReference>
<protein>
    <submittedName>
        <fullName evidence="2">Uncharacterized protein</fullName>
    </submittedName>
</protein>
<keyword evidence="1" id="KW-0732">Signal</keyword>
<dbReference type="OrthoDB" id="2112446at2759"/>
<gene>
    <name evidence="2" type="ORF">FBEOM_3191</name>
</gene>
<name>A0A9P5AQ19_9HYPO</name>
<feature type="chain" id="PRO_5040378676" evidence="1">
    <location>
        <begin position="17"/>
        <end position="182"/>
    </location>
</feature>
<accession>A0A9P5AQ19</accession>
<dbReference type="AlphaFoldDB" id="A0A9P5AQ19"/>
<keyword evidence="3" id="KW-1185">Reference proteome</keyword>
<reference evidence="2" key="2">
    <citation type="submission" date="2020-02" db="EMBL/GenBank/DDBJ databases">
        <title>Identification and distribution of gene clusters putatively required for synthesis of sphingolipid metabolism inhibitors in phylogenetically diverse species of the filamentous fungus Fusarium.</title>
        <authorList>
            <person name="Kim H.-S."/>
            <person name="Busman M."/>
            <person name="Brown D.W."/>
            <person name="Divon H."/>
            <person name="Uhlig S."/>
            <person name="Proctor R.H."/>
        </authorList>
    </citation>
    <scope>NUCLEOTIDE SEQUENCE</scope>
    <source>
        <strain evidence="2">NRRL 25174</strain>
    </source>
</reference>
<organism evidence="2 3">
    <name type="scientific">Fusarium beomiforme</name>
    <dbReference type="NCBI Taxonomy" id="44412"/>
    <lineage>
        <taxon>Eukaryota</taxon>
        <taxon>Fungi</taxon>
        <taxon>Dikarya</taxon>
        <taxon>Ascomycota</taxon>
        <taxon>Pezizomycotina</taxon>
        <taxon>Sordariomycetes</taxon>
        <taxon>Hypocreomycetidae</taxon>
        <taxon>Hypocreales</taxon>
        <taxon>Nectriaceae</taxon>
        <taxon>Fusarium</taxon>
        <taxon>Fusarium burgessii species complex</taxon>
    </lineage>
</organism>
<feature type="signal peptide" evidence="1">
    <location>
        <begin position="1"/>
        <end position="16"/>
    </location>
</feature>
<evidence type="ECO:0000313" key="3">
    <source>
        <dbReference type="Proteomes" id="UP000730481"/>
    </source>
</evidence>
<dbReference type="PANTHER" id="PTHR39603">
    <property type="entry name" value="CYANOVIRIN-N DOMAIN-CONTAINING PROTEIN"/>
    <property type="match status" value="1"/>
</dbReference>
<sequence>MRFLLPIAAILATTQAVAVKPDLIVEARAPSFSFEQWARDIAANPDGQHLSPAEALAAGHVAATADNSLELDPRSLEKRARCHPTSRPAKAPDAVTCIQYLASIGSRACTVTANQFTQIFRRCGSATISATKAGDQGGIAKTDSCANAAITCGKIMDQCFRADNTVAGSQMTVNGAYQININ</sequence>
<proteinExistence type="predicted"/>
<dbReference type="Proteomes" id="UP000730481">
    <property type="component" value="Unassembled WGS sequence"/>
</dbReference>
<comment type="caution">
    <text evidence="2">The sequence shown here is derived from an EMBL/GenBank/DDBJ whole genome shotgun (WGS) entry which is preliminary data.</text>
</comment>
<dbReference type="EMBL" id="PVQB02000118">
    <property type="protein sequence ID" value="KAF4342846.1"/>
    <property type="molecule type" value="Genomic_DNA"/>
</dbReference>
<evidence type="ECO:0000313" key="2">
    <source>
        <dbReference type="EMBL" id="KAF4342846.1"/>
    </source>
</evidence>